<comment type="caution">
    <text evidence="1">The sequence shown here is derived from an EMBL/GenBank/DDBJ whole genome shotgun (WGS) entry which is preliminary data.</text>
</comment>
<proteinExistence type="predicted"/>
<accession>A0ACC2NX15</accession>
<dbReference type="EMBL" id="CM056742">
    <property type="protein sequence ID" value="KAJ8675408.1"/>
    <property type="molecule type" value="Genomic_DNA"/>
</dbReference>
<organism evidence="1 2">
    <name type="scientific">Eretmocerus hayati</name>
    <dbReference type="NCBI Taxonomy" id="131215"/>
    <lineage>
        <taxon>Eukaryota</taxon>
        <taxon>Metazoa</taxon>
        <taxon>Ecdysozoa</taxon>
        <taxon>Arthropoda</taxon>
        <taxon>Hexapoda</taxon>
        <taxon>Insecta</taxon>
        <taxon>Pterygota</taxon>
        <taxon>Neoptera</taxon>
        <taxon>Endopterygota</taxon>
        <taxon>Hymenoptera</taxon>
        <taxon>Apocrita</taxon>
        <taxon>Proctotrupomorpha</taxon>
        <taxon>Chalcidoidea</taxon>
        <taxon>Aphelinidae</taxon>
        <taxon>Aphelininae</taxon>
        <taxon>Eretmocerus</taxon>
    </lineage>
</organism>
<protein>
    <submittedName>
        <fullName evidence="1">Uncharacterized protein</fullName>
    </submittedName>
</protein>
<evidence type="ECO:0000313" key="2">
    <source>
        <dbReference type="Proteomes" id="UP001239111"/>
    </source>
</evidence>
<evidence type="ECO:0000313" key="1">
    <source>
        <dbReference type="EMBL" id="KAJ8675408.1"/>
    </source>
</evidence>
<gene>
    <name evidence="1" type="ORF">QAD02_011194</name>
</gene>
<keyword evidence="2" id="KW-1185">Reference proteome</keyword>
<name>A0ACC2NX15_9HYME</name>
<sequence length="213" mass="25182">MNRSKSLLQSISEIHVRYMATKNQGKQASHYDTLEVSRSSTQEDIKTAYYELSKKYHPDRNSSADAKKKFQNVSDAYEVLSNFSKRKQYDRDLLARGGDAASKIVYRDAPVEEDPMAGFYRSRQQPIYDFDAWTKAHYGKTFRRTLRDKSDKILREKIRQQREHDRKENATTIKVIFGTFTMIVIMMSLQNFFLNYDRNLIQTKKDKKDYRNS</sequence>
<dbReference type="Proteomes" id="UP001239111">
    <property type="component" value="Chromosome 2"/>
</dbReference>
<reference evidence="1" key="1">
    <citation type="submission" date="2023-04" db="EMBL/GenBank/DDBJ databases">
        <title>A chromosome-level genome assembly of the parasitoid wasp Eretmocerus hayati.</title>
        <authorList>
            <person name="Zhong Y."/>
            <person name="Liu S."/>
            <person name="Liu Y."/>
        </authorList>
    </citation>
    <scope>NUCLEOTIDE SEQUENCE</scope>
    <source>
        <strain evidence="1">ZJU_SS_LIU_2023</strain>
    </source>
</reference>